<dbReference type="EMBL" id="JBHSJO010000001">
    <property type="protein sequence ID" value="MFC5015886.1"/>
    <property type="molecule type" value="Genomic_DNA"/>
</dbReference>
<protein>
    <submittedName>
        <fullName evidence="1">Uncharacterized protein</fullName>
    </submittedName>
</protein>
<name>A0ABV9WRH0_9ACTN</name>
<comment type="caution">
    <text evidence="1">The sequence shown here is derived from an EMBL/GenBank/DDBJ whole genome shotgun (WGS) entry which is preliminary data.</text>
</comment>
<gene>
    <name evidence="1" type="ORF">ACFPRC_13450</name>
</gene>
<evidence type="ECO:0000313" key="1">
    <source>
        <dbReference type="EMBL" id="MFC5015886.1"/>
    </source>
</evidence>
<sequence>MHPMTPVVVPLAKTLALRIGLTAAVLTPLYHAPAVRRLCRAARFALLGPLAAAIAPAVRLCLRGAGR</sequence>
<proteinExistence type="predicted"/>
<dbReference type="RefSeq" id="WP_271320002.1">
    <property type="nucleotide sequence ID" value="NZ_BAAATN010000004.1"/>
</dbReference>
<accession>A0ABV9WRH0</accession>
<reference evidence="2" key="1">
    <citation type="journal article" date="2019" name="Int. J. Syst. Evol. Microbiol.">
        <title>The Global Catalogue of Microorganisms (GCM) 10K type strain sequencing project: providing services to taxonomists for standard genome sequencing and annotation.</title>
        <authorList>
            <consortium name="The Broad Institute Genomics Platform"/>
            <consortium name="The Broad Institute Genome Sequencing Center for Infectious Disease"/>
            <person name="Wu L."/>
            <person name="Ma J."/>
        </authorList>
    </citation>
    <scope>NUCLEOTIDE SEQUENCE [LARGE SCALE GENOMIC DNA]</scope>
    <source>
        <strain evidence="2">CGMCC 4.1542</strain>
    </source>
</reference>
<dbReference type="Proteomes" id="UP001595855">
    <property type="component" value="Unassembled WGS sequence"/>
</dbReference>
<keyword evidence="2" id="KW-1185">Reference proteome</keyword>
<evidence type="ECO:0000313" key="2">
    <source>
        <dbReference type="Proteomes" id="UP001595855"/>
    </source>
</evidence>
<organism evidence="1 2">
    <name type="scientific">Streptomyces lienomycini</name>
    <dbReference type="NCBI Taxonomy" id="284035"/>
    <lineage>
        <taxon>Bacteria</taxon>
        <taxon>Bacillati</taxon>
        <taxon>Actinomycetota</taxon>
        <taxon>Actinomycetes</taxon>
        <taxon>Kitasatosporales</taxon>
        <taxon>Streptomycetaceae</taxon>
        <taxon>Streptomyces</taxon>
    </lineage>
</organism>